<dbReference type="SUPFAM" id="SSF81901">
    <property type="entry name" value="HCP-like"/>
    <property type="match status" value="1"/>
</dbReference>
<feature type="repeat" description="PPR" evidence="3">
    <location>
        <begin position="351"/>
        <end position="385"/>
    </location>
</feature>
<comment type="caution">
    <text evidence="4">The sequence shown here is derived from an EMBL/GenBank/DDBJ whole genome shotgun (WGS) entry which is preliminary data.</text>
</comment>
<dbReference type="InterPro" id="IPR002885">
    <property type="entry name" value="PPR_rpt"/>
</dbReference>
<dbReference type="Proteomes" id="UP001279734">
    <property type="component" value="Unassembled WGS sequence"/>
</dbReference>
<keyword evidence="2" id="KW-0677">Repeat</keyword>
<keyword evidence="5" id="KW-1185">Reference proteome</keyword>
<feature type="repeat" description="PPR" evidence="3">
    <location>
        <begin position="142"/>
        <end position="176"/>
    </location>
</feature>
<evidence type="ECO:0000256" key="2">
    <source>
        <dbReference type="ARBA" id="ARBA00022737"/>
    </source>
</evidence>
<sequence>MPKNTTRPAKPPAGHHFKNLVAAPHFVYSSPQNSPTPPPPGVDAAVIANLVLTSANSKTLTETLLKPRRFRWSTDLVDKTLKRLWNHGPKALQFFKILDHSSHYSHSSSSFDLAVDIAARLRDYKTLWTLVDRMRSRRLGPNPKTFAIILERYVSAGKPDRAVKIFLSMHEQGCPQDLICFNTLLDILCKSKRIEKAHNLFKIFRGRFRADVVSYNILANGWCLIRRTSKALELLKEMVERGLSPTLTTYNIMLKGYFRSGQIREAWEFFLEMRKRKCELDVITYTTIVHGFGIAGEVSRARRVFNEMVEEGILPSVATYNALIQVLCKKDSVESAISVFAEMGRKGYVPNSVTYNLLIRGLCHAGEMDRAMEFMGKMKEDECEPNVQTYNLLIRYYCDAGEIDDGLGVFDKMNCEHCLPNLDTYNILITSMFVRKKPEDLIVAGKLADAVVFLGTSDCNLHLTCILLRSRIKG</sequence>
<feature type="repeat" description="PPR" evidence="3">
    <location>
        <begin position="211"/>
        <end position="245"/>
    </location>
</feature>
<dbReference type="AlphaFoldDB" id="A0AAD3SRR9"/>
<dbReference type="PROSITE" id="PS51375">
    <property type="entry name" value="PPR"/>
    <property type="match status" value="7"/>
</dbReference>
<evidence type="ECO:0000313" key="5">
    <source>
        <dbReference type="Proteomes" id="UP001279734"/>
    </source>
</evidence>
<gene>
    <name evidence="4" type="ORF">Nepgr_018659</name>
</gene>
<evidence type="ECO:0000313" key="4">
    <source>
        <dbReference type="EMBL" id="GMH16818.1"/>
    </source>
</evidence>
<dbReference type="Pfam" id="PF13812">
    <property type="entry name" value="PPR_3"/>
    <property type="match status" value="1"/>
</dbReference>
<evidence type="ECO:0008006" key="6">
    <source>
        <dbReference type="Google" id="ProtNLM"/>
    </source>
</evidence>
<reference evidence="4" key="1">
    <citation type="submission" date="2023-05" db="EMBL/GenBank/DDBJ databases">
        <title>Nepenthes gracilis genome sequencing.</title>
        <authorList>
            <person name="Fukushima K."/>
        </authorList>
    </citation>
    <scope>NUCLEOTIDE SEQUENCE</scope>
    <source>
        <strain evidence="4">SING2019-196</strain>
    </source>
</reference>
<accession>A0AAD3SRR9</accession>
<dbReference type="Pfam" id="PF01535">
    <property type="entry name" value="PPR"/>
    <property type="match status" value="1"/>
</dbReference>
<dbReference type="EMBL" id="BSYO01000017">
    <property type="protein sequence ID" value="GMH16818.1"/>
    <property type="molecule type" value="Genomic_DNA"/>
</dbReference>
<dbReference type="NCBIfam" id="TIGR00756">
    <property type="entry name" value="PPR"/>
    <property type="match status" value="8"/>
</dbReference>
<feature type="repeat" description="PPR" evidence="3">
    <location>
        <begin position="316"/>
        <end position="350"/>
    </location>
</feature>
<feature type="repeat" description="PPR" evidence="3">
    <location>
        <begin position="386"/>
        <end position="420"/>
    </location>
</feature>
<evidence type="ECO:0000256" key="1">
    <source>
        <dbReference type="ARBA" id="ARBA00007626"/>
    </source>
</evidence>
<protein>
    <recommendedName>
        <fullName evidence="6">Pentatricopeptide repeat-containing protein</fullName>
    </recommendedName>
</protein>
<dbReference type="Gene3D" id="1.25.40.10">
    <property type="entry name" value="Tetratricopeptide repeat domain"/>
    <property type="match status" value="4"/>
</dbReference>
<dbReference type="Pfam" id="PF13041">
    <property type="entry name" value="PPR_2"/>
    <property type="match status" value="3"/>
</dbReference>
<organism evidence="4 5">
    <name type="scientific">Nepenthes gracilis</name>
    <name type="common">Slender pitcher plant</name>
    <dbReference type="NCBI Taxonomy" id="150966"/>
    <lineage>
        <taxon>Eukaryota</taxon>
        <taxon>Viridiplantae</taxon>
        <taxon>Streptophyta</taxon>
        <taxon>Embryophyta</taxon>
        <taxon>Tracheophyta</taxon>
        <taxon>Spermatophyta</taxon>
        <taxon>Magnoliopsida</taxon>
        <taxon>eudicotyledons</taxon>
        <taxon>Gunneridae</taxon>
        <taxon>Pentapetalae</taxon>
        <taxon>Caryophyllales</taxon>
        <taxon>Nepenthaceae</taxon>
        <taxon>Nepenthes</taxon>
    </lineage>
</organism>
<name>A0AAD3SRR9_NEPGR</name>
<dbReference type="PANTHER" id="PTHR47941">
    <property type="entry name" value="PENTATRICOPEPTIDE REPEAT-CONTAINING PROTEIN 3, MITOCHONDRIAL"/>
    <property type="match status" value="1"/>
</dbReference>
<comment type="similarity">
    <text evidence="1">Belongs to the PPR family. P subfamily.</text>
</comment>
<feature type="repeat" description="PPR" evidence="3">
    <location>
        <begin position="281"/>
        <end position="315"/>
    </location>
</feature>
<feature type="repeat" description="PPR" evidence="3">
    <location>
        <begin position="246"/>
        <end position="280"/>
    </location>
</feature>
<dbReference type="InterPro" id="IPR011990">
    <property type="entry name" value="TPR-like_helical_dom_sf"/>
</dbReference>
<proteinExistence type="inferred from homology"/>
<evidence type="ECO:0000256" key="3">
    <source>
        <dbReference type="PROSITE-ProRule" id="PRU00708"/>
    </source>
</evidence>